<sequence length="80" mass="9493">MFHGREWGNLVCGWNKKRCQIREERKETRDFQVSPMQREVNRIFGHKKRANSSAPPIKNPPNGILLFHLTFSFFLKTTFS</sequence>
<accession>J9FR43</accession>
<proteinExistence type="predicted"/>
<comment type="caution">
    <text evidence="1">The sequence shown here is derived from an EMBL/GenBank/DDBJ whole genome shotgun (WGS) entry which is preliminary data.</text>
</comment>
<dbReference type="AlphaFoldDB" id="J9FR43"/>
<organism evidence="1">
    <name type="scientific">gut metagenome</name>
    <dbReference type="NCBI Taxonomy" id="749906"/>
    <lineage>
        <taxon>unclassified sequences</taxon>
        <taxon>metagenomes</taxon>
        <taxon>organismal metagenomes</taxon>
    </lineage>
</organism>
<protein>
    <submittedName>
        <fullName evidence="1">Uncharacterized protein</fullName>
    </submittedName>
</protein>
<gene>
    <name evidence="1" type="ORF">EVA_22051</name>
</gene>
<reference evidence="1" key="1">
    <citation type="journal article" date="2012" name="PLoS ONE">
        <title>Gene sets for utilization of primary and secondary nutrition supplies in the distal gut of endangered iberian lynx.</title>
        <authorList>
            <person name="Alcaide M."/>
            <person name="Messina E."/>
            <person name="Richter M."/>
            <person name="Bargiela R."/>
            <person name="Peplies J."/>
            <person name="Huws S.A."/>
            <person name="Newbold C.J."/>
            <person name="Golyshin P.N."/>
            <person name="Simon M.A."/>
            <person name="Lopez G."/>
            <person name="Yakimov M.M."/>
            <person name="Ferrer M."/>
        </authorList>
    </citation>
    <scope>NUCLEOTIDE SEQUENCE</scope>
</reference>
<name>J9FR43_9ZZZZ</name>
<evidence type="ECO:0000313" key="1">
    <source>
        <dbReference type="EMBL" id="EJW89844.1"/>
    </source>
</evidence>
<dbReference type="EMBL" id="AMCI01009224">
    <property type="protein sequence ID" value="EJW89844.1"/>
    <property type="molecule type" value="Genomic_DNA"/>
</dbReference>